<gene>
    <name evidence="1" type="ORF">SAY87_006736</name>
</gene>
<dbReference type="Proteomes" id="UP001345219">
    <property type="component" value="Chromosome 6"/>
</dbReference>
<evidence type="ECO:0000313" key="1">
    <source>
        <dbReference type="EMBL" id="KAK4756609.1"/>
    </source>
</evidence>
<comment type="caution">
    <text evidence="1">The sequence shown here is derived from an EMBL/GenBank/DDBJ whole genome shotgun (WGS) entry which is preliminary data.</text>
</comment>
<keyword evidence="2" id="KW-1185">Reference proteome</keyword>
<proteinExistence type="predicted"/>
<dbReference type="EMBL" id="JAXIOK010000013">
    <property type="protein sequence ID" value="KAK4756609.1"/>
    <property type="molecule type" value="Genomic_DNA"/>
</dbReference>
<dbReference type="AlphaFoldDB" id="A0AAN7JZW0"/>
<protein>
    <submittedName>
        <fullName evidence="1">Uncharacterized protein</fullName>
    </submittedName>
</protein>
<name>A0AAN7JZW0_9MYRT</name>
<organism evidence="1 2">
    <name type="scientific">Trapa incisa</name>
    <dbReference type="NCBI Taxonomy" id="236973"/>
    <lineage>
        <taxon>Eukaryota</taxon>
        <taxon>Viridiplantae</taxon>
        <taxon>Streptophyta</taxon>
        <taxon>Embryophyta</taxon>
        <taxon>Tracheophyta</taxon>
        <taxon>Spermatophyta</taxon>
        <taxon>Magnoliopsida</taxon>
        <taxon>eudicotyledons</taxon>
        <taxon>Gunneridae</taxon>
        <taxon>Pentapetalae</taxon>
        <taxon>rosids</taxon>
        <taxon>malvids</taxon>
        <taxon>Myrtales</taxon>
        <taxon>Lythraceae</taxon>
        <taxon>Trapa</taxon>
    </lineage>
</organism>
<sequence length="79" mass="8952">MESIDDCEAETLTNRNKCEVVPPEETLSSLALFSKPQLEKRLRTQADAKPSTLFMDAASTVVIWRLNKEKNLIQSRAED</sequence>
<accession>A0AAN7JZW0</accession>
<evidence type="ECO:0000313" key="2">
    <source>
        <dbReference type="Proteomes" id="UP001345219"/>
    </source>
</evidence>
<reference evidence="1 2" key="1">
    <citation type="journal article" date="2023" name="Hortic Res">
        <title>Pangenome of water caltrop reveals structural variations and asymmetric subgenome divergence after allopolyploidization.</title>
        <authorList>
            <person name="Zhang X."/>
            <person name="Chen Y."/>
            <person name="Wang L."/>
            <person name="Yuan Y."/>
            <person name="Fang M."/>
            <person name="Shi L."/>
            <person name="Lu R."/>
            <person name="Comes H.P."/>
            <person name="Ma Y."/>
            <person name="Chen Y."/>
            <person name="Huang G."/>
            <person name="Zhou Y."/>
            <person name="Zheng Z."/>
            <person name="Qiu Y."/>
        </authorList>
    </citation>
    <scope>NUCLEOTIDE SEQUENCE [LARGE SCALE GENOMIC DNA]</scope>
    <source>
        <tissue evidence="1">Roots</tissue>
    </source>
</reference>